<comment type="caution">
    <text evidence="2">The sequence shown here is derived from an EMBL/GenBank/DDBJ whole genome shotgun (WGS) entry which is preliminary data.</text>
</comment>
<dbReference type="AlphaFoldDB" id="A0AAD5RHM1"/>
<protein>
    <submittedName>
        <fullName evidence="2">Uncharacterized protein</fullName>
    </submittedName>
</protein>
<feature type="region of interest" description="Disordered" evidence="1">
    <location>
        <begin position="11"/>
        <end position="85"/>
    </location>
</feature>
<proteinExistence type="predicted"/>
<accession>A0AAD5RHM1</accession>
<organism evidence="2 3">
    <name type="scientific">Zalerion maritima</name>
    <dbReference type="NCBI Taxonomy" id="339359"/>
    <lineage>
        <taxon>Eukaryota</taxon>
        <taxon>Fungi</taxon>
        <taxon>Dikarya</taxon>
        <taxon>Ascomycota</taxon>
        <taxon>Pezizomycotina</taxon>
        <taxon>Sordariomycetes</taxon>
        <taxon>Lulworthiomycetidae</taxon>
        <taxon>Lulworthiales</taxon>
        <taxon>Lulworthiaceae</taxon>
        <taxon>Zalerion</taxon>
    </lineage>
</organism>
<dbReference type="EMBL" id="JAKWBI020000578">
    <property type="protein sequence ID" value="KAJ2893684.1"/>
    <property type="molecule type" value="Genomic_DNA"/>
</dbReference>
<name>A0AAD5RHM1_9PEZI</name>
<sequence>MDQCDLTYTPGYHHWASTTSPPASRQMMRHHSPASTASPPMDYPGLPDQLHTVGGSSPYPCMPLSPSRAVSSRTSVTPTRSRGERQKMALSLAKRPYMRHQMSKLPSPPQMKAPYEQSMSPVGEVTGYELQRDQFLTTTTMAPSSPEVGPLPSPDVCPMGEGPFCACCQSSNAVDGVVRPQDLQYWAGRDKMDSQRKCHCAAPPVNRPPS</sequence>
<evidence type="ECO:0000313" key="3">
    <source>
        <dbReference type="Proteomes" id="UP001201980"/>
    </source>
</evidence>
<keyword evidence="3" id="KW-1185">Reference proteome</keyword>
<evidence type="ECO:0000256" key="1">
    <source>
        <dbReference type="SAM" id="MobiDB-lite"/>
    </source>
</evidence>
<evidence type="ECO:0000313" key="2">
    <source>
        <dbReference type="EMBL" id="KAJ2893684.1"/>
    </source>
</evidence>
<reference evidence="2" key="1">
    <citation type="submission" date="2022-07" db="EMBL/GenBank/DDBJ databases">
        <title>Draft genome sequence of Zalerion maritima ATCC 34329, a (micro)plastics degrading marine fungus.</title>
        <authorList>
            <person name="Paco A."/>
            <person name="Goncalves M.F.M."/>
            <person name="Rocha-Santos T.A.P."/>
            <person name="Alves A."/>
        </authorList>
    </citation>
    <scope>NUCLEOTIDE SEQUENCE</scope>
    <source>
        <strain evidence="2">ATCC 34329</strain>
    </source>
</reference>
<dbReference type="Proteomes" id="UP001201980">
    <property type="component" value="Unassembled WGS sequence"/>
</dbReference>
<gene>
    <name evidence="2" type="ORF">MKZ38_008331</name>
</gene>
<feature type="compositionally biased region" description="Low complexity" evidence="1">
    <location>
        <begin position="65"/>
        <end position="80"/>
    </location>
</feature>